<evidence type="ECO:0000256" key="12">
    <source>
        <dbReference type="ARBA" id="ARBA00023180"/>
    </source>
</evidence>
<dbReference type="GO" id="GO:0051496">
    <property type="term" value="P:positive regulation of stress fiber assembly"/>
    <property type="evidence" value="ECO:0007669"/>
    <property type="project" value="Ensembl"/>
</dbReference>
<evidence type="ECO:0000256" key="10">
    <source>
        <dbReference type="ARBA" id="ARBA00023157"/>
    </source>
</evidence>
<dbReference type="HOGENOM" id="CLU_009579_8_2_1"/>
<dbReference type="GO" id="GO:0007189">
    <property type="term" value="P:adenylate cyclase-activating G protein-coupled receptor signaling pathway"/>
    <property type="evidence" value="ECO:0000318"/>
    <property type="project" value="GO_Central"/>
</dbReference>
<evidence type="ECO:0000256" key="7">
    <source>
        <dbReference type="ARBA" id="ARBA00022989"/>
    </source>
</evidence>
<dbReference type="GO" id="GO:0004930">
    <property type="term" value="F:G protein-coupled receptor activity"/>
    <property type="evidence" value="ECO:0000318"/>
    <property type="project" value="GO_Central"/>
</dbReference>
<reference evidence="19" key="2">
    <citation type="submission" date="2025-08" db="UniProtKB">
        <authorList>
            <consortium name="Ensembl"/>
        </authorList>
    </citation>
    <scope>IDENTIFICATION</scope>
    <source>
        <strain evidence="19">Glennie</strain>
    </source>
</reference>
<dbReference type="PRINTS" id="PR00237">
    <property type="entry name" value="GPCRRHODOPSN"/>
</dbReference>
<dbReference type="Proteomes" id="UP000002279">
    <property type="component" value="Chromosome 1"/>
</dbReference>
<dbReference type="InterPro" id="IPR005464">
    <property type="entry name" value="Psych_rcpt"/>
</dbReference>
<dbReference type="PANTHER" id="PTHR24234">
    <property type="entry name" value="LYSOPHOSPHATIDIC ACID RECEPTOR 5/SPHINGOSYLPHOSPHORYLCHOLINE RECEPTOR"/>
    <property type="match status" value="1"/>
</dbReference>
<dbReference type="FunFam" id="1.20.1070.10:FF:000239">
    <property type="entry name" value="G-protein-coupled receptor 65"/>
    <property type="match status" value="1"/>
</dbReference>
<accession>F7DE89</accession>
<dbReference type="Ensembl" id="ENSOANT00000019079.2">
    <property type="protein sequence ID" value="ENSOANP00000019076.2"/>
    <property type="gene ID" value="ENSOANG00000012044.2"/>
</dbReference>
<dbReference type="GO" id="GO:0031901">
    <property type="term" value="C:early endosome membrane"/>
    <property type="evidence" value="ECO:0007669"/>
    <property type="project" value="UniProtKB-SubCell"/>
</dbReference>
<dbReference type="SUPFAM" id="SSF81321">
    <property type="entry name" value="Family A G protein-coupled receptor-like"/>
    <property type="match status" value="1"/>
</dbReference>
<keyword evidence="5 16" id="KW-0812">Transmembrane</keyword>
<sequence length="340" mass="39397">MGNSTSQLSHSSHCANEQYQLDPYLFPIIYIIVIVISVPANIGSLCVSFRQMKKENELGVYLFSLSLADLLYSVTLPLWIHYTWNEDDWVFGATMCKASAFLMYVNFYSSSAFLTCISVDRYLAIVFPLQFSYLRTRRIAVYVSITVWAIEILFNSKILFENDMYIENCQDATNYTLCYDKYPLEIWQANLNIFRTCTGFGIPLAIMMFCNHKVYRAIVSNQATDNHEKKRIIKLLLSISLTFLLCFTPFHIMLLIRSIGERNNHSFGKHMFKPYRITVALTSLNCIADPILYCFVSETGRSDMWNIFKSCSNKQQHEMCIPKDSSFSRSTKNTELEMEH</sequence>
<feature type="transmembrane region" description="Helical" evidence="17">
    <location>
        <begin position="59"/>
        <end position="80"/>
    </location>
</feature>
<dbReference type="Bgee" id="ENSOANG00000012044">
    <property type="expression patterns" value="Expressed in ovary and 7 other cell types or tissues"/>
</dbReference>
<organism evidence="19 20">
    <name type="scientific">Ornithorhynchus anatinus</name>
    <name type="common">Duckbill platypus</name>
    <dbReference type="NCBI Taxonomy" id="9258"/>
    <lineage>
        <taxon>Eukaryota</taxon>
        <taxon>Metazoa</taxon>
        <taxon>Chordata</taxon>
        <taxon>Craniata</taxon>
        <taxon>Vertebrata</taxon>
        <taxon>Euteleostomi</taxon>
        <taxon>Mammalia</taxon>
        <taxon>Monotremata</taxon>
        <taxon>Ornithorhynchidae</taxon>
        <taxon>Ornithorhynchus</taxon>
    </lineage>
</organism>
<feature type="transmembrane region" description="Helical" evidence="17">
    <location>
        <begin position="193"/>
        <end position="211"/>
    </location>
</feature>
<gene>
    <name evidence="19" type="primary">GPR65</name>
</gene>
<evidence type="ECO:0000256" key="2">
    <source>
        <dbReference type="ARBA" id="ARBA00004520"/>
    </source>
</evidence>
<dbReference type="FunCoup" id="F7DE89">
    <property type="interactions" value="405"/>
</dbReference>
<dbReference type="PANTHER" id="PTHR24234:SF15">
    <property type="entry name" value="G PROTEIN-COUPLED RECEPTOR 65"/>
    <property type="match status" value="1"/>
</dbReference>
<keyword evidence="7 17" id="KW-1133">Transmembrane helix</keyword>
<evidence type="ECO:0000259" key="18">
    <source>
        <dbReference type="PROSITE" id="PS50262"/>
    </source>
</evidence>
<dbReference type="PRINTS" id="PR01649">
    <property type="entry name" value="PSYCHOSINER"/>
</dbReference>
<evidence type="ECO:0000256" key="5">
    <source>
        <dbReference type="ARBA" id="ARBA00022692"/>
    </source>
</evidence>
<dbReference type="GO" id="GO:0071468">
    <property type="term" value="P:cellular response to acidic pH"/>
    <property type="evidence" value="ECO:0007669"/>
    <property type="project" value="Ensembl"/>
</dbReference>
<dbReference type="Pfam" id="PF00001">
    <property type="entry name" value="7tm_1"/>
    <property type="match status" value="1"/>
</dbReference>
<comment type="subcellular location">
    <subcellularLocation>
        <location evidence="3">Cell membrane</location>
        <topology evidence="3">Multi-pass membrane protein</topology>
    </subcellularLocation>
    <subcellularLocation>
        <location evidence="2">Early endosome membrane</location>
        <topology evidence="2">Multi-pass membrane protein</topology>
    </subcellularLocation>
    <subcellularLocation>
        <location evidence="1">Late endosome membrane</location>
        <topology evidence="1">Multi-pass membrane protein</topology>
    </subcellularLocation>
</comment>
<feature type="transmembrane region" description="Helical" evidence="17">
    <location>
        <begin position="232"/>
        <end position="256"/>
    </location>
</feature>
<dbReference type="GeneTree" id="ENSGT01150000286937"/>
<evidence type="ECO:0000256" key="1">
    <source>
        <dbReference type="ARBA" id="ARBA00004107"/>
    </source>
</evidence>
<evidence type="ECO:0000256" key="11">
    <source>
        <dbReference type="ARBA" id="ARBA00023170"/>
    </source>
</evidence>
<proteinExistence type="inferred from homology"/>
<keyword evidence="11 16" id="KW-0675">Receptor</keyword>
<reference evidence="19 20" key="1">
    <citation type="journal article" date="2008" name="Nature">
        <title>Genome analysis of the platypus reveals unique signatures of evolution.</title>
        <authorList>
            <person name="Warren W.C."/>
            <person name="Hillier L.W."/>
            <person name="Marshall Graves J.A."/>
            <person name="Birney E."/>
            <person name="Ponting C.P."/>
            <person name="Grutzner F."/>
            <person name="Belov K."/>
            <person name="Miller W."/>
            <person name="Clarke L."/>
            <person name="Chinwalla A.T."/>
            <person name="Yang S.P."/>
            <person name="Heger A."/>
            <person name="Locke D.P."/>
            <person name="Miethke P."/>
            <person name="Waters P.D."/>
            <person name="Veyrunes F."/>
            <person name="Fulton L."/>
            <person name="Fulton B."/>
            <person name="Graves T."/>
            <person name="Wallis J."/>
            <person name="Puente X.S."/>
            <person name="Lopez-Otin C."/>
            <person name="Ordonez G.R."/>
            <person name="Eichler E.E."/>
            <person name="Chen L."/>
            <person name="Cheng Z."/>
            <person name="Deakin J.E."/>
            <person name="Alsop A."/>
            <person name="Thompson K."/>
            <person name="Kirby P."/>
            <person name="Papenfuss A.T."/>
            <person name="Wakefield M.J."/>
            <person name="Olender T."/>
            <person name="Lancet D."/>
            <person name="Huttley G.A."/>
            <person name="Smit A.F."/>
            <person name="Pask A."/>
            <person name="Temple-Smith P."/>
            <person name="Batzer M.A."/>
            <person name="Walker J.A."/>
            <person name="Konkel M.K."/>
            <person name="Harris R.S."/>
            <person name="Whittington C.M."/>
            <person name="Wong E.S."/>
            <person name="Gemmell N.J."/>
            <person name="Buschiazzo E."/>
            <person name="Vargas Jentzsch I.M."/>
            <person name="Merkel A."/>
            <person name="Schmitz J."/>
            <person name="Zemann A."/>
            <person name="Churakov G."/>
            <person name="Kriegs J.O."/>
            <person name="Brosius J."/>
            <person name="Murchison E.P."/>
            <person name="Sachidanandam R."/>
            <person name="Smith C."/>
            <person name="Hannon G.J."/>
            <person name="Tsend-Ayush E."/>
            <person name="McMillan D."/>
            <person name="Attenborough R."/>
            <person name="Rens W."/>
            <person name="Ferguson-Smith M."/>
            <person name="Lefevre C.M."/>
            <person name="Sharp J.A."/>
            <person name="Nicholas K.R."/>
            <person name="Ray D.A."/>
            <person name="Kube M."/>
            <person name="Reinhardt R."/>
            <person name="Pringle T.H."/>
            <person name="Taylor J."/>
            <person name="Jones R.C."/>
            <person name="Nixon B."/>
            <person name="Dacheux J.L."/>
            <person name="Niwa H."/>
            <person name="Sekita Y."/>
            <person name="Huang X."/>
            <person name="Stark A."/>
            <person name="Kheradpour P."/>
            <person name="Kellis M."/>
            <person name="Flicek P."/>
            <person name="Chen Y."/>
            <person name="Webber C."/>
            <person name="Hardison R."/>
            <person name="Nelson J."/>
            <person name="Hallsworth-Pepin K."/>
            <person name="Delehaunty K."/>
            <person name="Markovic C."/>
            <person name="Minx P."/>
            <person name="Feng Y."/>
            <person name="Kremitzki C."/>
            <person name="Mitreva M."/>
            <person name="Glasscock J."/>
            <person name="Wylie T."/>
            <person name="Wohldmann P."/>
            <person name="Thiru P."/>
            <person name="Nhan M.N."/>
            <person name="Pohl C.S."/>
            <person name="Smith S.M."/>
            <person name="Hou S."/>
            <person name="Nefedov M."/>
            <person name="de Jong P.J."/>
            <person name="Renfree M.B."/>
            <person name="Mardis E.R."/>
            <person name="Wilson R.K."/>
        </authorList>
    </citation>
    <scope>NUCLEOTIDE SEQUENCE [LARGE SCALE GENOMIC DNA]</scope>
    <source>
        <strain evidence="19 20">Glennie</strain>
    </source>
</reference>
<keyword evidence="12" id="KW-0325">Glycoprotein</keyword>
<feature type="transmembrane region" description="Helical" evidence="17">
    <location>
        <begin position="276"/>
        <end position="296"/>
    </location>
</feature>
<feature type="transmembrane region" description="Helical" evidence="17">
    <location>
        <begin position="24"/>
        <end position="47"/>
    </location>
</feature>
<feature type="transmembrane region" description="Helical" evidence="17">
    <location>
        <begin position="139"/>
        <end position="160"/>
    </location>
</feature>
<evidence type="ECO:0000256" key="16">
    <source>
        <dbReference type="RuleBase" id="RU000688"/>
    </source>
</evidence>
<dbReference type="InterPro" id="IPR000276">
    <property type="entry name" value="GPCR_Rhodpsn"/>
</dbReference>
<dbReference type="CTD" id="8477"/>
<dbReference type="STRING" id="9258.ENSOANP00000019076"/>
<dbReference type="GO" id="GO:0005886">
    <property type="term" value="C:plasma membrane"/>
    <property type="evidence" value="ECO:0000318"/>
    <property type="project" value="GO_Central"/>
</dbReference>
<protein>
    <recommendedName>
        <fullName evidence="15">G-protein coupled receptor 65</fullName>
    </recommendedName>
    <alternativeName>
        <fullName evidence="14">T-cell death-associated gene 8 protein</fullName>
    </alternativeName>
</protein>
<keyword evidence="8 16" id="KW-0297">G-protein coupled receptor</keyword>
<evidence type="ECO:0000256" key="17">
    <source>
        <dbReference type="SAM" id="Phobius"/>
    </source>
</evidence>
<dbReference type="eggNOG" id="KOG3656">
    <property type="taxonomic scope" value="Eukaryota"/>
</dbReference>
<evidence type="ECO:0000313" key="20">
    <source>
        <dbReference type="Proteomes" id="UP000002279"/>
    </source>
</evidence>
<reference evidence="19" key="3">
    <citation type="submission" date="2025-09" db="UniProtKB">
        <authorList>
            <consortium name="Ensembl"/>
        </authorList>
    </citation>
    <scope>IDENTIFICATION</scope>
    <source>
        <strain evidence="19">Glennie</strain>
    </source>
</reference>
<keyword evidence="13 16" id="KW-0807">Transducer</keyword>
<evidence type="ECO:0000256" key="13">
    <source>
        <dbReference type="ARBA" id="ARBA00023224"/>
    </source>
</evidence>
<comment type="similarity">
    <text evidence="16">Belongs to the G-protein coupled receptor 1 family.</text>
</comment>
<keyword evidence="10" id="KW-1015">Disulfide bond</keyword>
<keyword evidence="20" id="KW-1185">Reference proteome</keyword>
<evidence type="ECO:0000256" key="6">
    <source>
        <dbReference type="ARBA" id="ARBA00022753"/>
    </source>
</evidence>
<dbReference type="AlphaFoldDB" id="F7DE89"/>
<evidence type="ECO:0000256" key="9">
    <source>
        <dbReference type="ARBA" id="ARBA00023136"/>
    </source>
</evidence>
<evidence type="ECO:0000313" key="19">
    <source>
        <dbReference type="Ensembl" id="ENSOANP00000019076.2"/>
    </source>
</evidence>
<evidence type="ECO:0000256" key="15">
    <source>
        <dbReference type="ARBA" id="ARBA00093622"/>
    </source>
</evidence>
<dbReference type="InParanoid" id="F7DE89"/>
<keyword evidence="6" id="KW-0967">Endosome</keyword>
<evidence type="ECO:0000256" key="3">
    <source>
        <dbReference type="ARBA" id="ARBA00004651"/>
    </source>
</evidence>
<feature type="transmembrane region" description="Helical" evidence="17">
    <location>
        <begin position="100"/>
        <end position="119"/>
    </location>
</feature>
<keyword evidence="9 17" id="KW-0472">Membrane</keyword>
<name>F7DE89_ORNAN</name>
<evidence type="ECO:0000256" key="14">
    <source>
        <dbReference type="ARBA" id="ARBA00077826"/>
    </source>
</evidence>
<keyword evidence="4" id="KW-1003">Cell membrane</keyword>
<evidence type="ECO:0000256" key="4">
    <source>
        <dbReference type="ARBA" id="ARBA00022475"/>
    </source>
</evidence>
<dbReference type="InterPro" id="IPR017452">
    <property type="entry name" value="GPCR_Rhodpsn_7TM"/>
</dbReference>
<dbReference type="GO" id="GO:0031902">
    <property type="term" value="C:late endosome membrane"/>
    <property type="evidence" value="ECO:0007669"/>
    <property type="project" value="UniProtKB-SubCell"/>
</dbReference>
<dbReference type="Gene3D" id="1.20.1070.10">
    <property type="entry name" value="Rhodopsin 7-helix transmembrane proteins"/>
    <property type="match status" value="1"/>
</dbReference>
<feature type="domain" description="G-protein coupled receptors family 1 profile" evidence="18">
    <location>
        <begin position="40"/>
        <end position="293"/>
    </location>
</feature>
<dbReference type="PROSITE" id="PS00237">
    <property type="entry name" value="G_PROTEIN_RECEP_F1_1"/>
    <property type="match status" value="1"/>
</dbReference>
<dbReference type="GeneID" id="120637968"/>
<evidence type="ECO:0000256" key="8">
    <source>
        <dbReference type="ARBA" id="ARBA00023040"/>
    </source>
</evidence>
<dbReference type="RefSeq" id="XP_039767676.1">
    <property type="nucleotide sequence ID" value="XM_039911742.1"/>
</dbReference>
<dbReference type="PROSITE" id="PS50262">
    <property type="entry name" value="G_PROTEIN_RECEP_F1_2"/>
    <property type="match status" value="1"/>
</dbReference>
<dbReference type="OMA" id="ICNQKVY"/>